<name>A0A2G9GGU0_9LAMI</name>
<organism evidence="1 2">
    <name type="scientific">Handroanthus impetiginosus</name>
    <dbReference type="NCBI Taxonomy" id="429701"/>
    <lineage>
        <taxon>Eukaryota</taxon>
        <taxon>Viridiplantae</taxon>
        <taxon>Streptophyta</taxon>
        <taxon>Embryophyta</taxon>
        <taxon>Tracheophyta</taxon>
        <taxon>Spermatophyta</taxon>
        <taxon>Magnoliopsida</taxon>
        <taxon>eudicotyledons</taxon>
        <taxon>Gunneridae</taxon>
        <taxon>Pentapetalae</taxon>
        <taxon>asterids</taxon>
        <taxon>lamiids</taxon>
        <taxon>Lamiales</taxon>
        <taxon>Bignoniaceae</taxon>
        <taxon>Crescentiina</taxon>
        <taxon>Tabebuia alliance</taxon>
        <taxon>Handroanthus</taxon>
    </lineage>
</organism>
<sequence>MPTHFINLIQKENISRCNSGAINFQKLVEASPCVRLCVCVSVCALTHICNCKSYIIDVIENRDNLPHYTLRFGLITETSPMVWKIKITPPPIQMFKTGFTCDVSVNLLHFQKVSKTSTTSTACSRIYFLHAYPIPPTEPLLPLSITITTLIIQPILRNHHQYLGVLQ</sequence>
<reference evidence="2" key="1">
    <citation type="journal article" date="2018" name="Gigascience">
        <title>Genome assembly of the Pink Ipe (Handroanthus impetiginosus, Bignoniaceae), a highly valued, ecologically keystone Neotropical timber forest tree.</title>
        <authorList>
            <person name="Silva-Junior O.B."/>
            <person name="Grattapaglia D."/>
            <person name="Novaes E."/>
            <person name="Collevatti R.G."/>
        </authorList>
    </citation>
    <scope>NUCLEOTIDE SEQUENCE [LARGE SCALE GENOMIC DNA]</scope>
    <source>
        <strain evidence="2">cv. UFG-1</strain>
    </source>
</reference>
<evidence type="ECO:0000313" key="1">
    <source>
        <dbReference type="EMBL" id="PIN04513.1"/>
    </source>
</evidence>
<comment type="caution">
    <text evidence="1">The sequence shown here is derived from an EMBL/GenBank/DDBJ whole genome shotgun (WGS) entry which is preliminary data.</text>
</comment>
<dbReference type="AlphaFoldDB" id="A0A2G9GGU0"/>
<protein>
    <submittedName>
        <fullName evidence="1">Uncharacterized protein</fullName>
    </submittedName>
</protein>
<dbReference type="EMBL" id="NKXS01005119">
    <property type="protein sequence ID" value="PIN04513.1"/>
    <property type="molecule type" value="Genomic_DNA"/>
</dbReference>
<accession>A0A2G9GGU0</accession>
<gene>
    <name evidence="1" type="ORF">CDL12_22953</name>
</gene>
<keyword evidence="2" id="KW-1185">Reference proteome</keyword>
<evidence type="ECO:0000313" key="2">
    <source>
        <dbReference type="Proteomes" id="UP000231279"/>
    </source>
</evidence>
<proteinExistence type="predicted"/>
<dbReference type="Proteomes" id="UP000231279">
    <property type="component" value="Unassembled WGS sequence"/>
</dbReference>